<dbReference type="EMBL" id="ACJN02000002">
    <property type="protein sequence ID" value="EFI35111.1"/>
    <property type="molecule type" value="Genomic_DNA"/>
</dbReference>
<protein>
    <submittedName>
        <fullName evidence="2">Type IV pilus assembly PilZ</fullName>
    </submittedName>
</protein>
<evidence type="ECO:0000313" key="2">
    <source>
        <dbReference type="EMBL" id="EFI35111.1"/>
    </source>
</evidence>
<dbReference type="RefSeq" id="WP_008870425.1">
    <property type="nucleotide sequence ID" value="NZ_ACJN02000002.1"/>
</dbReference>
<evidence type="ECO:0000259" key="1">
    <source>
        <dbReference type="Pfam" id="PF07238"/>
    </source>
</evidence>
<dbReference type="SUPFAM" id="SSF141371">
    <property type="entry name" value="PilZ domain-like"/>
    <property type="match status" value="1"/>
</dbReference>
<feature type="domain" description="PilZ" evidence="1">
    <location>
        <begin position="6"/>
        <end position="127"/>
    </location>
</feature>
<dbReference type="eggNOG" id="ENOG5033GSS">
    <property type="taxonomic scope" value="Bacteria"/>
</dbReference>
<comment type="caution">
    <text evidence="2">The sequence shown here is derived from an EMBL/GenBank/DDBJ whole genome shotgun (WGS) entry which is preliminary data.</text>
</comment>
<evidence type="ECO:0000313" key="3">
    <source>
        <dbReference type="Proteomes" id="UP000005496"/>
    </source>
</evidence>
<gene>
    <name evidence="2" type="ORF">Dthio_PD2505</name>
</gene>
<sequence length="131" mass="15339">MQKQEERRQYVRIPKNYRVELQPLEFPLAAQKKIRVESADISSGGLRLSCDEKFGEGQTVQVRVYISGLNKHHPGFFKVFESDAGQYLQAVSEVSWVREKVAFELYEMGLKFVDVYEDDWQALKTMLDRMQ</sequence>
<accession>D6SQT5</accession>
<dbReference type="GO" id="GO:0035438">
    <property type="term" value="F:cyclic-di-GMP binding"/>
    <property type="evidence" value="ECO:0007669"/>
    <property type="project" value="InterPro"/>
</dbReference>
<dbReference type="AlphaFoldDB" id="D6SQT5"/>
<dbReference type="Proteomes" id="UP000005496">
    <property type="component" value="Unassembled WGS sequence"/>
</dbReference>
<dbReference type="Pfam" id="PF07238">
    <property type="entry name" value="PilZ"/>
    <property type="match status" value="1"/>
</dbReference>
<keyword evidence="3" id="KW-1185">Reference proteome</keyword>
<proteinExistence type="predicted"/>
<dbReference type="Gene3D" id="2.40.10.220">
    <property type="entry name" value="predicted glycosyltransferase like domains"/>
    <property type="match status" value="1"/>
</dbReference>
<dbReference type="InterPro" id="IPR009875">
    <property type="entry name" value="PilZ_domain"/>
</dbReference>
<reference evidence="2" key="1">
    <citation type="submission" date="2010-05" db="EMBL/GenBank/DDBJ databases">
        <title>The draft genome of Desulfonatronospira thiodismutans ASO3-1.</title>
        <authorList>
            <consortium name="US DOE Joint Genome Institute (JGI-PGF)"/>
            <person name="Lucas S."/>
            <person name="Copeland A."/>
            <person name="Lapidus A."/>
            <person name="Cheng J.-F."/>
            <person name="Bruce D."/>
            <person name="Goodwin L."/>
            <person name="Pitluck S."/>
            <person name="Chertkov O."/>
            <person name="Brettin T."/>
            <person name="Detter J.C."/>
            <person name="Han C."/>
            <person name="Land M.L."/>
            <person name="Hauser L."/>
            <person name="Kyrpides N."/>
            <person name="Mikhailova N."/>
            <person name="Muyzer G."/>
            <person name="Woyke T."/>
        </authorList>
    </citation>
    <scope>NUCLEOTIDE SEQUENCE [LARGE SCALE GENOMIC DNA]</scope>
    <source>
        <strain evidence="2">ASO3-1</strain>
    </source>
</reference>
<organism evidence="2 3">
    <name type="scientific">Desulfonatronospira thiodismutans ASO3-1</name>
    <dbReference type="NCBI Taxonomy" id="555779"/>
    <lineage>
        <taxon>Bacteria</taxon>
        <taxon>Pseudomonadati</taxon>
        <taxon>Thermodesulfobacteriota</taxon>
        <taxon>Desulfovibrionia</taxon>
        <taxon>Desulfovibrionales</taxon>
        <taxon>Desulfonatronovibrionaceae</taxon>
        <taxon>Desulfonatronospira</taxon>
    </lineage>
</organism>
<name>D6SQT5_9BACT</name>
<dbReference type="OrthoDB" id="5465017at2"/>